<keyword evidence="1" id="KW-0732">Signal</keyword>
<organism evidence="2 3">
    <name type="scientific">Saxophila tyrrhenica</name>
    <dbReference type="NCBI Taxonomy" id="1690608"/>
    <lineage>
        <taxon>Eukaryota</taxon>
        <taxon>Fungi</taxon>
        <taxon>Dikarya</taxon>
        <taxon>Ascomycota</taxon>
        <taxon>Pezizomycotina</taxon>
        <taxon>Dothideomycetes</taxon>
        <taxon>Dothideomycetidae</taxon>
        <taxon>Mycosphaerellales</taxon>
        <taxon>Extremaceae</taxon>
        <taxon>Saxophila</taxon>
    </lineage>
</organism>
<gene>
    <name evidence="2" type="ORF">LTR77_002102</name>
</gene>
<dbReference type="GeneID" id="89923449"/>
<dbReference type="PANTHER" id="PTHR31694:SF26">
    <property type="entry name" value="OS05G0151100 PROTEIN"/>
    <property type="match status" value="1"/>
</dbReference>
<sequence>MVAIKIVSALAAAGLAVAAPTGQSLEKRANIDNTILQFALTLEHLENVFYKEALKNYTLSDFKAAGYSQDYYNNLKYIAYDEQVHVQALSQALSAAGQTPNQACTYRFPSIDVYAPPPSHPSIIIPLTTRTSPTFITLSSVLEGVGTSAYLGAAGLITNKQYLTVAGSILAVEALHTSLQREAIGKIPMANPFETPLDPMSVYTLAAAFIVSCPDSNTPLPFTAFPGLTYDGQSCTCEEPDCSTPSVYVKRNEMWGEGWPKWSKHHGKTYSCAPPSAGADVKFTAAKKIPSGSYVTFVNGLTVTSVQGQVSGKDITATIPQGIAGQTYVFVTKSDVETTFDDSQVLFGPSILEVNPAAPALDYSVQK</sequence>
<dbReference type="InterPro" id="IPR009078">
    <property type="entry name" value="Ferritin-like_SF"/>
</dbReference>
<keyword evidence="3" id="KW-1185">Reference proteome</keyword>
<dbReference type="CDD" id="cd00657">
    <property type="entry name" value="Ferritin_like"/>
    <property type="match status" value="1"/>
</dbReference>
<dbReference type="AlphaFoldDB" id="A0AAV9PJD9"/>
<comment type="caution">
    <text evidence="2">The sequence shown here is derived from an EMBL/GenBank/DDBJ whole genome shotgun (WGS) entry which is preliminary data.</text>
</comment>
<dbReference type="EMBL" id="JAVRRT010000003">
    <property type="protein sequence ID" value="KAK5173421.1"/>
    <property type="molecule type" value="Genomic_DNA"/>
</dbReference>
<evidence type="ECO:0000313" key="3">
    <source>
        <dbReference type="Proteomes" id="UP001337655"/>
    </source>
</evidence>
<dbReference type="PANTHER" id="PTHR31694">
    <property type="entry name" value="DESICCATION-LIKE PROTEIN"/>
    <property type="match status" value="1"/>
</dbReference>
<name>A0AAV9PJD9_9PEZI</name>
<dbReference type="Proteomes" id="UP001337655">
    <property type="component" value="Unassembled WGS sequence"/>
</dbReference>
<feature type="signal peptide" evidence="1">
    <location>
        <begin position="1"/>
        <end position="18"/>
    </location>
</feature>
<dbReference type="InterPro" id="IPR052965">
    <property type="entry name" value="Pigment-catalase-like"/>
</dbReference>
<evidence type="ECO:0000256" key="1">
    <source>
        <dbReference type="SAM" id="SignalP"/>
    </source>
</evidence>
<dbReference type="Pfam" id="PF13668">
    <property type="entry name" value="Ferritin_2"/>
    <property type="match status" value="1"/>
</dbReference>
<feature type="chain" id="PRO_5043765515" evidence="1">
    <location>
        <begin position="19"/>
        <end position="367"/>
    </location>
</feature>
<protein>
    <submittedName>
        <fullName evidence="2">Uncharacterized protein</fullName>
    </submittedName>
</protein>
<dbReference type="RefSeq" id="XP_064662116.1">
    <property type="nucleotide sequence ID" value="XM_064799361.1"/>
</dbReference>
<accession>A0AAV9PJD9</accession>
<proteinExistence type="predicted"/>
<reference evidence="2 3" key="1">
    <citation type="submission" date="2023-08" db="EMBL/GenBank/DDBJ databases">
        <title>Black Yeasts Isolated from many extreme environments.</title>
        <authorList>
            <person name="Coleine C."/>
            <person name="Stajich J.E."/>
            <person name="Selbmann L."/>
        </authorList>
    </citation>
    <scope>NUCLEOTIDE SEQUENCE [LARGE SCALE GENOMIC DNA]</scope>
    <source>
        <strain evidence="2 3">CCFEE 5935</strain>
    </source>
</reference>
<dbReference type="SUPFAM" id="SSF47240">
    <property type="entry name" value="Ferritin-like"/>
    <property type="match status" value="1"/>
</dbReference>
<evidence type="ECO:0000313" key="2">
    <source>
        <dbReference type="EMBL" id="KAK5173421.1"/>
    </source>
</evidence>